<dbReference type="PROSITE" id="PS50162">
    <property type="entry name" value="RECA_2"/>
    <property type="match status" value="1"/>
</dbReference>
<evidence type="ECO:0000256" key="6">
    <source>
        <dbReference type="ARBA" id="ARBA00022833"/>
    </source>
</evidence>
<dbReference type="InterPro" id="IPR041166">
    <property type="entry name" value="Rubredoxin_2"/>
</dbReference>
<dbReference type="PANTHER" id="PTHR32472:SF10">
    <property type="entry name" value="DNA REPAIR PROTEIN RADA-LIKE PROTEIN"/>
    <property type="match status" value="1"/>
</dbReference>
<evidence type="ECO:0000256" key="9">
    <source>
        <dbReference type="ARBA" id="ARBA00023125"/>
    </source>
</evidence>
<proteinExistence type="inferred from homology"/>
<evidence type="ECO:0000256" key="11">
    <source>
        <dbReference type="NCBIfam" id="TIGR00416"/>
    </source>
</evidence>
<name>A0A1I3HQT6_9FIRM</name>
<dbReference type="GO" id="GO:0000725">
    <property type="term" value="P:recombinational repair"/>
    <property type="evidence" value="ECO:0007669"/>
    <property type="project" value="TreeGrafter"/>
</dbReference>
<dbReference type="GO" id="GO:0016787">
    <property type="term" value="F:hydrolase activity"/>
    <property type="evidence" value="ECO:0007669"/>
    <property type="project" value="UniProtKB-KW"/>
</dbReference>
<comment type="function">
    <text evidence="12">DNA-dependent ATPase involved in processing of recombination intermediates, plays a role in repairing DNA breaks. Stimulates the branch migration of RecA-mediated strand transfer reactions, allowing the 3' invading strand to extend heteroduplex DNA faster. Binds ssDNA in the presence of ADP but not other nucleotides, has ATPase activity that is stimulated by ssDNA and various branched DNA structures, but inhibited by SSB. Does not have RecA's homology-searching function.</text>
</comment>
<evidence type="ECO:0000256" key="3">
    <source>
        <dbReference type="ARBA" id="ARBA00022763"/>
    </source>
</evidence>
<dbReference type="InterPro" id="IPR003593">
    <property type="entry name" value="AAA+_ATPase"/>
</dbReference>
<organism evidence="14 15">
    <name type="scientific">Tindallia magadiensis</name>
    <dbReference type="NCBI Taxonomy" id="69895"/>
    <lineage>
        <taxon>Bacteria</taxon>
        <taxon>Bacillati</taxon>
        <taxon>Bacillota</taxon>
        <taxon>Clostridia</taxon>
        <taxon>Peptostreptococcales</taxon>
        <taxon>Tindalliaceae</taxon>
        <taxon>Tindallia</taxon>
    </lineage>
</organism>
<keyword evidence="8" id="KW-0346">Stress response</keyword>
<accession>A0A1I3HQT6</accession>
<dbReference type="GO" id="GO:0005524">
    <property type="term" value="F:ATP binding"/>
    <property type="evidence" value="ECO:0007669"/>
    <property type="project" value="UniProtKB-UniRule"/>
</dbReference>
<evidence type="ECO:0000256" key="1">
    <source>
        <dbReference type="ARBA" id="ARBA00022723"/>
    </source>
</evidence>
<dbReference type="SUPFAM" id="SSF54211">
    <property type="entry name" value="Ribosomal protein S5 domain 2-like"/>
    <property type="match status" value="1"/>
</dbReference>
<dbReference type="InterPro" id="IPR014721">
    <property type="entry name" value="Ribsml_uS5_D2-typ_fold_subgr"/>
</dbReference>
<reference evidence="15" key="1">
    <citation type="submission" date="2016-10" db="EMBL/GenBank/DDBJ databases">
        <authorList>
            <person name="Varghese N."/>
            <person name="Submissions S."/>
        </authorList>
    </citation>
    <scope>NUCLEOTIDE SEQUENCE [LARGE SCALE GENOMIC DNA]</scope>
    <source>
        <strain evidence="15">Z-7934</strain>
    </source>
</reference>
<evidence type="ECO:0000313" key="14">
    <source>
        <dbReference type="EMBL" id="SFI38032.1"/>
    </source>
</evidence>
<comment type="similarity">
    <text evidence="12">Belongs to the RecA family. RadA subfamily.</text>
</comment>
<keyword evidence="10 12" id="KW-0234">DNA repair</keyword>
<keyword evidence="7 12" id="KW-0067">ATP-binding</keyword>
<keyword evidence="15" id="KW-1185">Reference proteome</keyword>
<dbReference type="PANTHER" id="PTHR32472">
    <property type="entry name" value="DNA REPAIR PROTEIN RADA"/>
    <property type="match status" value="1"/>
</dbReference>
<dbReference type="GO" id="GO:0140664">
    <property type="term" value="F:ATP-dependent DNA damage sensor activity"/>
    <property type="evidence" value="ECO:0007669"/>
    <property type="project" value="InterPro"/>
</dbReference>
<keyword evidence="2 12" id="KW-0547">Nucleotide-binding</keyword>
<keyword evidence="9 12" id="KW-0238">DNA-binding</keyword>
<evidence type="ECO:0000313" key="15">
    <source>
        <dbReference type="Proteomes" id="UP000199287"/>
    </source>
</evidence>
<dbReference type="OrthoDB" id="9803906at2"/>
<dbReference type="Pfam" id="PF18073">
    <property type="entry name" value="Zn_ribbon_LapB"/>
    <property type="match status" value="1"/>
</dbReference>
<evidence type="ECO:0000256" key="10">
    <source>
        <dbReference type="ARBA" id="ARBA00023204"/>
    </source>
</evidence>
<dbReference type="InterPro" id="IPR004504">
    <property type="entry name" value="DNA_repair_RadA"/>
</dbReference>
<dbReference type="InterPro" id="IPR020568">
    <property type="entry name" value="Ribosomal_Su5_D2-typ_SF"/>
</dbReference>
<sequence length="462" mass="51274">MKKKIIFECSECNHQAPKWNGQCPSCFQWNTMEEKEIKKGRSGNKLQVVQKTKEAQKLKEVKDSRSDRIVTGISEFNRVMGGGIVKDSVLIMTSPPGGGKSTLSLEIANDAARQGYRVMYASGEESESQIKSRANRILPEIDENLWILSDNSMENVVEQIEKIDAQLVIIDSIQTFAFESIESRPGSPTQTMECASVLQKMAKNSDGKRAVILIGQMTKEDELAGMRALEHLVDTVLIIDSDKGEELRGVYCSKNRFGSTGEMGFFAMTEGGMVSIDNPSEYFMTMRSTEEKVSGSALTVVKEGTRPVIVEIESLVSQTFMPYPSRIGECLRKEQLNTLLSILEQRASMPLHDKNVVIKTTGGFKLREAAVNLAIIMSTVSSILDQGIANDVAFIADVGLTGELKRIPSMESRIRELNRMGFKRVYIAHNSIADTIRMEGLEIIESKALIDVVKKVFGPNHQ</sequence>
<dbReference type="InterPro" id="IPR027417">
    <property type="entry name" value="P-loop_NTPase"/>
</dbReference>
<evidence type="ECO:0000256" key="12">
    <source>
        <dbReference type="RuleBase" id="RU003555"/>
    </source>
</evidence>
<gene>
    <name evidence="14" type="ORF">SAMN05192551_11516</name>
</gene>
<dbReference type="Gene3D" id="3.30.230.10">
    <property type="match status" value="1"/>
</dbReference>
<evidence type="ECO:0000256" key="5">
    <source>
        <dbReference type="ARBA" id="ARBA00022801"/>
    </source>
</evidence>
<dbReference type="Pfam" id="PF13481">
    <property type="entry name" value="AAA_25"/>
    <property type="match status" value="1"/>
</dbReference>
<dbReference type="PRINTS" id="PR01874">
    <property type="entry name" value="DNAREPAIRADA"/>
</dbReference>
<protein>
    <recommendedName>
        <fullName evidence="11 12">DNA repair protein RadA</fullName>
    </recommendedName>
</protein>
<dbReference type="Gene3D" id="3.40.50.300">
    <property type="entry name" value="P-loop containing nucleotide triphosphate hydrolases"/>
    <property type="match status" value="1"/>
</dbReference>
<dbReference type="AlphaFoldDB" id="A0A1I3HQT6"/>
<keyword evidence="4 12" id="KW-0863">Zinc-finger</keyword>
<dbReference type="InterPro" id="IPR020588">
    <property type="entry name" value="RecA_ATP-bd"/>
</dbReference>
<keyword evidence="1 12" id="KW-0479">Metal-binding</keyword>
<evidence type="ECO:0000259" key="13">
    <source>
        <dbReference type="PROSITE" id="PS50162"/>
    </source>
</evidence>
<dbReference type="GO" id="GO:0008270">
    <property type="term" value="F:zinc ion binding"/>
    <property type="evidence" value="ECO:0007669"/>
    <property type="project" value="UniProtKB-KW"/>
</dbReference>
<evidence type="ECO:0000256" key="4">
    <source>
        <dbReference type="ARBA" id="ARBA00022771"/>
    </source>
</evidence>
<dbReference type="EMBL" id="FOQA01000015">
    <property type="protein sequence ID" value="SFI38032.1"/>
    <property type="molecule type" value="Genomic_DNA"/>
</dbReference>
<keyword evidence="5" id="KW-0378">Hydrolase</keyword>
<evidence type="ECO:0000256" key="7">
    <source>
        <dbReference type="ARBA" id="ARBA00022840"/>
    </source>
</evidence>
<dbReference type="Proteomes" id="UP000199287">
    <property type="component" value="Unassembled WGS sequence"/>
</dbReference>
<dbReference type="SMART" id="SM00382">
    <property type="entry name" value="AAA"/>
    <property type="match status" value="1"/>
</dbReference>
<feature type="domain" description="RecA family profile 1" evidence="13">
    <location>
        <begin position="65"/>
        <end position="217"/>
    </location>
</feature>
<evidence type="ECO:0000256" key="2">
    <source>
        <dbReference type="ARBA" id="ARBA00022741"/>
    </source>
</evidence>
<dbReference type="SUPFAM" id="SSF52540">
    <property type="entry name" value="P-loop containing nucleoside triphosphate hydrolases"/>
    <property type="match status" value="1"/>
</dbReference>
<keyword evidence="3 12" id="KW-0227">DNA damage</keyword>
<keyword evidence="6 12" id="KW-0862">Zinc</keyword>
<evidence type="ECO:0000256" key="8">
    <source>
        <dbReference type="ARBA" id="ARBA00023016"/>
    </source>
</evidence>
<dbReference type="NCBIfam" id="TIGR00416">
    <property type="entry name" value="sms"/>
    <property type="match status" value="1"/>
</dbReference>
<dbReference type="RefSeq" id="WP_093373829.1">
    <property type="nucleotide sequence ID" value="NZ_FOQA01000015.1"/>
</dbReference>
<dbReference type="GO" id="GO:0003684">
    <property type="term" value="F:damaged DNA binding"/>
    <property type="evidence" value="ECO:0007669"/>
    <property type="project" value="InterPro"/>
</dbReference>
<dbReference type="STRING" id="69895.SAMN05192551_11516"/>